<evidence type="ECO:0000313" key="2">
    <source>
        <dbReference type="Proteomes" id="UP000750711"/>
    </source>
</evidence>
<proteinExistence type="predicted"/>
<dbReference type="AlphaFoldDB" id="A0A9P8L795"/>
<evidence type="ECO:0000313" key="1">
    <source>
        <dbReference type="EMBL" id="KAH0553121.1"/>
    </source>
</evidence>
<sequence length="383" mass="43540">MSGSKLSFSLDRVKQQLHHLNQLPQSMPRDPQVHVTVNGHAWSDVQGQLKDAIRALPPEFDLVKNFFSGFVKAEPQEPKIVYNASRLKLEQARVLLEIEFDPEKKDYLWDLKEEVVTQESGDSSWEINAIREIKSSRYYKNGDEALIRSIIDILICGRLEHLKDTGANKHLYVTAEVDIQTRARDPKAVDPSSSNNVIIKGRADWAIGYAVSKTSLSSKFIIMEAKRDGESSKGIPQLMCYLAGVQDARVAESKTNQQVFGVLTDSREFRFAFLNERRQMFLSVPLLWVSDAPRIVAFLDHILQKAIESSPHTTPSKFKNAQLLNYTRHLRKSFEYGNDEDLDDLSELKPVVNVDDDSVMHLVDDDAIVCITVDTQDEDYMEV</sequence>
<comment type="caution">
    <text evidence="1">The sequence shown here is derived from an EMBL/GenBank/DDBJ whole genome shotgun (WGS) entry which is preliminary data.</text>
</comment>
<dbReference type="Proteomes" id="UP000750711">
    <property type="component" value="Unassembled WGS sequence"/>
</dbReference>
<reference evidence="1" key="1">
    <citation type="submission" date="2021-03" db="EMBL/GenBank/DDBJ databases">
        <title>Comparative genomics and phylogenomic investigation of the class Geoglossomycetes provide insights into ecological specialization and systematics.</title>
        <authorList>
            <person name="Melie T."/>
            <person name="Pirro S."/>
            <person name="Miller A.N."/>
            <person name="Quandt A."/>
        </authorList>
    </citation>
    <scope>NUCLEOTIDE SEQUENCE</scope>
    <source>
        <strain evidence="1">CAQ_001_2017</strain>
    </source>
</reference>
<gene>
    <name evidence="1" type="ORF">GP486_006691</name>
</gene>
<name>A0A9P8L795_9PEZI</name>
<dbReference type="EMBL" id="JAGHQM010001592">
    <property type="protein sequence ID" value="KAH0553121.1"/>
    <property type="molecule type" value="Genomic_DNA"/>
</dbReference>
<protein>
    <submittedName>
        <fullName evidence="1">Uncharacterized protein</fullName>
    </submittedName>
</protein>
<keyword evidence="2" id="KW-1185">Reference proteome</keyword>
<organism evidence="1 2">
    <name type="scientific">Trichoglossum hirsutum</name>
    <dbReference type="NCBI Taxonomy" id="265104"/>
    <lineage>
        <taxon>Eukaryota</taxon>
        <taxon>Fungi</taxon>
        <taxon>Dikarya</taxon>
        <taxon>Ascomycota</taxon>
        <taxon>Pezizomycotina</taxon>
        <taxon>Geoglossomycetes</taxon>
        <taxon>Geoglossales</taxon>
        <taxon>Geoglossaceae</taxon>
        <taxon>Trichoglossum</taxon>
    </lineage>
</organism>
<accession>A0A9P8L795</accession>